<dbReference type="EMBL" id="SLWM01000003">
    <property type="protein sequence ID" value="TCO27896.1"/>
    <property type="molecule type" value="Genomic_DNA"/>
</dbReference>
<dbReference type="RefSeq" id="WP_158292786.1">
    <property type="nucleotide sequence ID" value="NZ_SLWM01000003.1"/>
</dbReference>
<evidence type="ECO:0000313" key="2">
    <source>
        <dbReference type="Proteomes" id="UP000295818"/>
    </source>
</evidence>
<dbReference type="Proteomes" id="UP000295818">
    <property type="component" value="Unassembled WGS sequence"/>
</dbReference>
<evidence type="ECO:0000313" key="1">
    <source>
        <dbReference type="EMBL" id="TCO27896.1"/>
    </source>
</evidence>
<comment type="caution">
    <text evidence="1">The sequence shown here is derived from an EMBL/GenBank/DDBJ whole genome shotgun (WGS) entry which is preliminary data.</text>
</comment>
<accession>A0ABY2BRB3</accession>
<reference evidence="1 2" key="1">
    <citation type="journal article" date="2015" name="Stand. Genomic Sci.">
        <title>Genomic Encyclopedia of Bacterial and Archaeal Type Strains, Phase III: the genomes of soil and plant-associated and newly described type strains.</title>
        <authorList>
            <person name="Whitman W.B."/>
            <person name="Woyke T."/>
            <person name="Klenk H.P."/>
            <person name="Zhou Y."/>
            <person name="Lilburn T.G."/>
            <person name="Beck B.J."/>
            <person name="De Vos P."/>
            <person name="Vandamme P."/>
            <person name="Eisen J.A."/>
            <person name="Garrity G."/>
            <person name="Hugenholtz P."/>
            <person name="Kyrpides N.C."/>
        </authorList>
    </citation>
    <scope>NUCLEOTIDE SEQUENCE [LARGE SCALE GENOMIC DNA]</scope>
    <source>
        <strain evidence="1 2">VKM Ac-2538</strain>
    </source>
</reference>
<organism evidence="1 2">
    <name type="scientific">Kribbella orskensis</name>
    <dbReference type="NCBI Taxonomy" id="2512216"/>
    <lineage>
        <taxon>Bacteria</taxon>
        <taxon>Bacillati</taxon>
        <taxon>Actinomycetota</taxon>
        <taxon>Actinomycetes</taxon>
        <taxon>Propionibacteriales</taxon>
        <taxon>Kribbellaceae</taxon>
        <taxon>Kribbella</taxon>
    </lineage>
</organism>
<sequence>MSPSAPFSQASPFLWTTCVSFAEKVKAAGVAALDPDARLRGLRVGSHMYEVTAAGLS</sequence>
<proteinExistence type="predicted"/>
<gene>
    <name evidence="1" type="ORF">EV644_103600</name>
</gene>
<protein>
    <submittedName>
        <fullName evidence="1">Uncharacterized protein</fullName>
    </submittedName>
</protein>
<keyword evidence="2" id="KW-1185">Reference proteome</keyword>
<name>A0ABY2BRB3_9ACTN</name>